<dbReference type="Gene3D" id="1.10.10.2910">
    <property type="match status" value="1"/>
</dbReference>
<name>A0AB37E868_9CAUL</name>
<dbReference type="InterPro" id="IPR010359">
    <property type="entry name" value="IrrE_HExxH"/>
</dbReference>
<accession>A0AB37E868</accession>
<dbReference type="KEGG" id="bmed:GYM46_10650"/>
<evidence type="ECO:0000313" key="3">
    <source>
        <dbReference type="Proteomes" id="UP000501325"/>
    </source>
</evidence>
<evidence type="ECO:0000259" key="1">
    <source>
        <dbReference type="Pfam" id="PF06114"/>
    </source>
</evidence>
<dbReference type="PANTHER" id="PTHR43236">
    <property type="entry name" value="ANTITOXIN HIGA1"/>
    <property type="match status" value="1"/>
</dbReference>
<dbReference type="EMBL" id="CP048751">
    <property type="protein sequence ID" value="QIH73367.1"/>
    <property type="molecule type" value="Genomic_DNA"/>
</dbReference>
<sequence>MKRPDVAEARQNAGRLLAAAKVRSAPVPVERIIRAAGIVLQHAPLADDLSGMAFIKDGVGIIGVNALHHPNRQRFTLAHEFAHHRLHDDILRETVHLDRGFRVLNRDRLASEGTDWREVEANAFAAEFLMPQFLLEPLVDAEGLDLEDDEKVNSLARRFRVSTAVVRYRLWS</sequence>
<dbReference type="AlphaFoldDB" id="A0AB37E868"/>
<dbReference type="InterPro" id="IPR052345">
    <property type="entry name" value="Rad_response_metalloprotease"/>
</dbReference>
<gene>
    <name evidence="2" type="ORF">GYM46_10650</name>
</gene>
<dbReference type="Pfam" id="PF06114">
    <property type="entry name" value="Peptidase_M78"/>
    <property type="match status" value="1"/>
</dbReference>
<proteinExistence type="predicted"/>
<evidence type="ECO:0000313" key="2">
    <source>
        <dbReference type="EMBL" id="QIH73367.1"/>
    </source>
</evidence>
<protein>
    <submittedName>
        <fullName evidence="2">ImmA/IrrE family metallo-endopeptidase</fullName>
    </submittedName>
</protein>
<reference evidence="2 3" key="1">
    <citation type="submission" date="2020-01" db="EMBL/GenBank/DDBJ databases">
        <authorList>
            <person name="Wang S."/>
        </authorList>
    </citation>
    <scope>NUCLEOTIDE SEQUENCE [LARGE SCALE GENOMIC DNA]</scope>
    <source>
        <strain evidence="2 3">D151-2-6</strain>
    </source>
</reference>
<organism evidence="2 3">
    <name type="scientific">Brevundimonas mediterranea</name>
    <dbReference type="NCBI Taxonomy" id="74329"/>
    <lineage>
        <taxon>Bacteria</taxon>
        <taxon>Pseudomonadati</taxon>
        <taxon>Pseudomonadota</taxon>
        <taxon>Alphaproteobacteria</taxon>
        <taxon>Caulobacterales</taxon>
        <taxon>Caulobacteraceae</taxon>
        <taxon>Brevundimonas</taxon>
    </lineage>
</organism>
<dbReference type="PANTHER" id="PTHR43236:SF2">
    <property type="entry name" value="BLL0069 PROTEIN"/>
    <property type="match status" value="1"/>
</dbReference>
<dbReference type="Proteomes" id="UP000501325">
    <property type="component" value="Chromosome"/>
</dbReference>
<feature type="domain" description="IrrE N-terminal-like" evidence="1">
    <location>
        <begin position="35"/>
        <end position="170"/>
    </location>
</feature>